<dbReference type="AlphaFoldDB" id="A0A1Q3EP10"/>
<feature type="transmembrane region" description="Helical" evidence="1">
    <location>
        <begin position="120"/>
        <end position="139"/>
    </location>
</feature>
<keyword evidence="2" id="KW-0732">Signal</keyword>
<name>A0A1Q3EP10_LENED</name>
<feature type="transmembrane region" description="Helical" evidence="1">
    <location>
        <begin position="160"/>
        <end position="183"/>
    </location>
</feature>
<dbReference type="Proteomes" id="UP000188533">
    <property type="component" value="Unassembled WGS sequence"/>
</dbReference>
<keyword evidence="1" id="KW-0472">Membrane</keyword>
<feature type="chain" id="PRO_5010286496" evidence="2">
    <location>
        <begin position="21"/>
        <end position="334"/>
    </location>
</feature>
<dbReference type="EMBL" id="BDGU01000839">
    <property type="protein sequence ID" value="GAW08943.1"/>
    <property type="molecule type" value="Genomic_DNA"/>
</dbReference>
<reference evidence="3 4" key="1">
    <citation type="submission" date="2016-08" db="EMBL/GenBank/DDBJ databases">
        <authorList>
            <consortium name="Lentinula edodes genome sequencing consortium"/>
            <person name="Sakamoto Y."/>
            <person name="Nakade K."/>
            <person name="Sato S."/>
            <person name="Yoshida Y."/>
            <person name="Miyazaki K."/>
            <person name="Natsume S."/>
            <person name="Konno N."/>
        </authorList>
    </citation>
    <scope>NUCLEOTIDE SEQUENCE [LARGE SCALE GENOMIC DNA]</scope>
    <source>
        <strain evidence="3 4">NBRC 111202</strain>
    </source>
</reference>
<dbReference type="Pfam" id="PF19271">
    <property type="entry name" value="Nis1"/>
    <property type="match status" value="2"/>
</dbReference>
<accession>A0A1Q3EP10</accession>
<organism evidence="3 4">
    <name type="scientific">Lentinula edodes</name>
    <name type="common">Shiitake mushroom</name>
    <name type="synonym">Lentinus edodes</name>
    <dbReference type="NCBI Taxonomy" id="5353"/>
    <lineage>
        <taxon>Eukaryota</taxon>
        <taxon>Fungi</taxon>
        <taxon>Dikarya</taxon>
        <taxon>Basidiomycota</taxon>
        <taxon>Agaricomycotina</taxon>
        <taxon>Agaricomycetes</taxon>
        <taxon>Agaricomycetidae</taxon>
        <taxon>Agaricales</taxon>
        <taxon>Marasmiineae</taxon>
        <taxon>Omphalotaceae</taxon>
        <taxon>Lentinula</taxon>
    </lineage>
</organism>
<evidence type="ECO:0000256" key="2">
    <source>
        <dbReference type="SAM" id="SignalP"/>
    </source>
</evidence>
<keyword evidence="1" id="KW-1133">Transmembrane helix</keyword>
<evidence type="ECO:0000256" key="1">
    <source>
        <dbReference type="SAM" id="Phobius"/>
    </source>
</evidence>
<proteinExistence type="predicted"/>
<protein>
    <submittedName>
        <fullName evidence="3">Uncharacterized protein</fullName>
    </submittedName>
</protein>
<keyword evidence="1" id="KW-0812">Transmembrane</keyword>
<keyword evidence="4" id="KW-1185">Reference proteome</keyword>
<sequence>MQFFPVLFSLLAITTTSVLAQSANIGAPADMTEVSAGSNFTVMIDRPDTLTGSTEVALVIALLSCASNPCPGPSEELGTVLYDGPFDPQFTTEPGTGSLPPHENFTLTIPSTFTKGQAQLGVAHFFLLGASVAPILETFNSTITHASYKEKWNAPRADKIAWIILLKKMGWIVLVPFVALLLLPPSSTMRLLSALFSLLAITTTSVIAQSANIGAPADMTQVSAGSDFTVMIERPDSLTSSTEVALVISLLNCPSSCPGPSVSLGTILYNGPFDPQFSAPEPGTDNLPPHENFTLTVPSTFTKGNAQLGVVHVYLLGLALTPELETFNTTIIVT</sequence>
<evidence type="ECO:0000313" key="4">
    <source>
        <dbReference type="Proteomes" id="UP000188533"/>
    </source>
</evidence>
<gene>
    <name evidence="3" type="ORF">LENED_011056</name>
</gene>
<reference evidence="3 4" key="2">
    <citation type="submission" date="2017-02" db="EMBL/GenBank/DDBJ databases">
        <title>A genome survey and senescence transcriptome analysis in Lentinula edodes.</title>
        <authorList>
            <person name="Sakamoto Y."/>
            <person name="Nakade K."/>
            <person name="Sato S."/>
            <person name="Yoshida Y."/>
            <person name="Miyazaki K."/>
            <person name="Natsume S."/>
            <person name="Konno N."/>
        </authorList>
    </citation>
    <scope>NUCLEOTIDE SEQUENCE [LARGE SCALE GENOMIC DNA]</scope>
    <source>
        <strain evidence="3 4">NBRC 111202</strain>
    </source>
</reference>
<feature type="transmembrane region" description="Helical" evidence="1">
    <location>
        <begin position="189"/>
        <end position="208"/>
    </location>
</feature>
<evidence type="ECO:0000313" key="3">
    <source>
        <dbReference type="EMBL" id="GAW08943.1"/>
    </source>
</evidence>
<dbReference type="InterPro" id="IPR045469">
    <property type="entry name" value="Nis1"/>
</dbReference>
<feature type="signal peptide" evidence="2">
    <location>
        <begin position="1"/>
        <end position="20"/>
    </location>
</feature>
<comment type="caution">
    <text evidence="3">The sequence shown here is derived from an EMBL/GenBank/DDBJ whole genome shotgun (WGS) entry which is preliminary data.</text>
</comment>